<dbReference type="VEuPathDB" id="FungiDB:VP01_5177g5"/>
<dbReference type="GO" id="GO:0003677">
    <property type="term" value="F:DNA binding"/>
    <property type="evidence" value="ECO:0007669"/>
    <property type="project" value="InterPro"/>
</dbReference>
<dbReference type="STRING" id="27349.A0A0L6UKU1"/>
<dbReference type="PANTHER" id="PTHR36498:SF1">
    <property type="entry name" value="TATA-BINDING PROTEIN-ASSOCIATED FACTOR 172"/>
    <property type="match status" value="1"/>
</dbReference>
<proteinExistence type="predicted"/>
<dbReference type="GO" id="GO:0017025">
    <property type="term" value="F:TBP-class protein binding"/>
    <property type="evidence" value="ECO:0007669"/>
    <property type="project" value="InterPro"/>
</dbReference>
<sequence length="142" mass="16015">MALCEIPGRISLVIKGLTQSIKLLKFSHTQANIFPFLLQRLKEYVLDRLPPKNYSILLMLNSKFYNKASAQHVFQTLKYLKNLVIPPALVPQSNLPQNQPILSKLVPKGLGNISQAPKLLALVIYVYESLGIEWICQVISLC</sequence>
<reference evidence="1 2" key="1">
    <citation type="submission" date="2015-08" db="EMBL/GenBank/DDBJ databases">
        <title>Next Generation Sequencing and Analysis of the Genome of Puccinia sorghi L Schw, the Causal Agent of Maize Common Rust.</title>
        <authorList>
            <person name="Rochi L."/>
            <person name="Burguener G."/>
            <person name="Darino M."/>
            <person name="Turjanski A."/>
            <person name="Kreff E."/>
            <person name="Dieguez M.J."/>
            <person name="Sacco F."/>
        </authorList>
    </citation>
    <scope>NUCLEOTIDE SEQUENCE [LARGE SCALE GENOMIC DNA]</scope>
    <source>
        <strain evidence="1 2">RO10H11247</strain>
    </source>
</reference>
<gene>
    <name evidence="1" type="ORF">VP01_5177g5</name>
</gene>
<evidence type="ECO:0000313" key="1">
    <source>
        <dbReference type="EMBL" id="KNZ49158.1"/>
    </source>
</evidence>
<dbReference type="EMBL" id="LAVV01010361">
    <property type="protein sequence ID" value="KNZ49158.1"/>
    <property type="molecule type" value="Genomic_DNA"/>
</dbReference>
<dbReference type="OrthoDB" id="2415887at2759"/>
<evidence type="ECO:0000313" key="2">
    <source>
        <dbReference type="Proteomes" id="UP000037035"/>
    </source>
</evidence>
<organism evidence="1 2">
    <name type="scientific">Puccinia sorghi</name>
    <dbReference type="NCBI Taxonomy" id="27349"/>
    <lineage>
        <taxon>Eukaryota</taxon>
        <taxon>Fungi</taxon>
        <taxon>Dikarya</taxon>
        <taxon>Basidiomycota</taxon>
        <taxon>Pucciniomycotina</taxon>
        <taxon>Pucciniomycetes</taxon>
        <taxon>Pucciniales</taxon>
        <taxon>Pucciniaceae</taxon>
        <taxon>Puccinia</taxon>
    </lineage>
</organism>
<dbReference type="PANTHER" id="PTHR36498">
    <property type="entry name" value="TATA-BINDING PROTEIN-ASSOCIATED FACTOR 172"/>
    <property type="match status" value="1"/>
</dbReference>
<dbReference type="InterPro" id="IPR044972">
    <property type="entry name" value="Mot1"/>
</dbReference>
<keyword evidence="2" id="KW-1185">Reference proteome</keyword>
<dbReference type="GO" id="GO:0016887">
    <property type="term" value="F:ATP hydrolysis activity"/>
    <property type="evidence" value="ECO:0007669"/>
    <property type="project" value="InterPro"/>
</dbReference>
<dbReference type="Proteomes" id="UP000037035">
    <property type="component" value="Unassembled WGS sequence"/>
</dbReference>
<dbReference type="AlphaFoldDB" id="A0A0L6UKU1"/>
<protein>
    <submittedName>
        <fullName evidence="1">Uncharacterized protein</fullName>
    </submittedName>
</protein>
<name>A0A0L6UKU1_9BASI</name>
<comment type="caution">
    <text evidence="1">The sequence shown here is derived from an EMBL/GenBank/DDBJ whole genome shotgun (WGS) entry which is preliminary data.</text>
</comment>
<accession>A0A0L6UKU1</accession>